<proteinExistence type="inferred from homology"/>
<evidence type="ECO:0000313" key="2">
    <source>
        <dbReference type="EMBL" id="CAA9479269.1"/>
    </source>
</evidence>
<accession>A0A6J4RQE3</accession>
<dbReference type="PANTHER" id="PTHR43393">
    <property type="entry name" value="CYTOKININ RIBOSIDE 5'-MONOPHOSPHATE PHOSPHORIBOHYDROLASE"/>
    <property type="match status" value="1"/>
</dbReference>
<dbReference type="NCBIfam" id="TIGR00730">
    <property type="entry name" value="Rossman fold protein, TIGR00730 family"/>
    <property type="match status" value="1"/>
</dbReference>
<dbReference type="SUPFAM" id="SSF102405">
    <property type="entry name" value="MCP/YpsA-like"/>
    <property type="match status" value="1"/>
</dbReference>
<dbReference type="Gene3D" id="3.40.50.450">
    <property type="match status" value="1"/>
</dbReference>
<keyword evidence="1" id="KW-0378">Hydrolase</keyword>
<organism evidence="2">
    <name type="scientific">uncultured Solirubrobacteraceae bacterium</name>
    <dbReference type="NCBI Taxonomy" id="1162706"/>
    <lineage>
        <taxon>Bacteria</taxon>
        <taxon>Bacillati</taxon>
        <taxon>Actinomycetota</taxon>
        <taxon>Thermoleophilia</taxon>
        <taxon>Solirubrobacterales</taxon>
        <taxon>Solirubrobacteraceae</taxon>
        <taxon>environmental samples</taxon>
    </lineage>
</organism>
<dbReference type="Pfam" id="PF03641">
    <property type="entry name" value="Lysine_decarbox"/>
    <property type="match status" value="1"/>
</dbReference>
<name>A0A6J4RQE3_9ACTN</name>
<reference evidence="2" key="1">
    <citation type="submission" date="2020-02" db="EMBL/GenBank/DDBJ databases">
        <authorList>
            <person name="Meier V. D."/>
        </authorList>
    </citation>
    <scope>NUCLEOTIDE SEQUENCE</scope>
    <source>
        <strain evidence="2">AVDCRST_MAG85</strain>
    </source>
</reference>
<dbReference type="InterPro" id="IPR005269">
    <property type="entry name" value="LOG"/>
</dbReference>
<evidence type="ECO:0000256" key="1">
    <source>
        <dbReference type="RuleBase" id="RU363015"/>
    </source>
</evidence>
<dbReference type="GO" id="GO:0016787">
    <property type="term" value="F:hydrolase activity"/>
    <property type="evidence" value="ECO:0007669"/>
    <property type="project" value="UniProtKB-KW"/>
</dbReference>
<dbReference type="GO" id="GO:0005829">
    <property type="term" value="C:cytosol"/>
    <property type="evidence" value="ECO:0007669"/>
    <property type="project" value="TreeGrafter"/>
</dbReference>
<protein>
    <recommendedName>
        <fullName evidence="1">Cytokinin riboside 5'-monophosphate phosphoribohydrolase</fullName>
        <ecNumber evidence="1">3.2.2.n1</ecNumber>
    </recommendedName>
</protein>
<dbReference type="PANTHER" id="PTHR43393:SF3">
    <property type="entry name" value="LYSINE DECARBOXYLASE-LIKE PROTEIN"/>
    <property type="match status" value="1"/>
</dbReference>
<dbReference type="EC" id="3.2.2.n1" evidence="1"/>
<comment type="catalytic activity">
    <reaction evidence="1">
        <text>9-ribosyl-trans-zeatin 5'-phosphate + H2O = trans-zeatin + D-ribose 5-phosphate</text>
        <dbReference type="Rhea" id="RHEA:48564"/>
        <dbReference type="ChEBI" id="CHEBI:15377"/>
        <dbReference type="ChEBI" id="CHEBI:16522"/>
        <dbReference type="ChEBI" id="CHEBI:78346"/>
        <dbReference type="ChEBI" id="CHEBI:87947"/>
        <dbReference type="EC" id="3.2.2.n1"/>
    </reaction>
</comment>
<comment type="similarity">
    <text evidence="1">Belongs to the LOG family.</text>
</comment>
<keyword evidence="1" id="KW-0203">Cytokinin biosynthesis</keyword>
<dbReference type="GO" id="GO:0009691">
    <property type="term" value="P:cytokinin biosynthetic process"/>
    <property type="evidence" value="ECO:0007669"/>
    <property type="project" value="UniProtKB-UniRule"/>
</dbReference>
<comment type="catalytic activity">
    <reaction evidence="1">
        <text>N(6)-(dimethylallyl)adenosine 5'-phosphate + H2O = N(6)-dimethylallyladenine + D-ribose 5-phosphate</text>
        <dbReference type="Rhea" id="RHEA:48560"/>
        <dbReference type="ChEBI" id="CHEBI:15377"/>
        <dbReference type="ChEBI" id="CHEBI:17660"/>
        <dbReference type="ChEBI" id="CHEBI:57526"/>
        <dbReference type="ChEBI" id="CHEBI:78346"/>
        <dbReference type="EC" id="3.2.2.n1"/>
    </reaction>
</comment>
<dbReference type="EMBL" id="CADCVT010000058">
    <property type="protein sequence ID" value="CAA9479269.1"/>
    <property type="molecule type" value="Genomic_DNA"/>
</dbReference>
<dbReference type="AlphaFoldDB" id="A0A6J4RQE3"/>
<dbReference type="InterPro" id="IPR052341">
    <property type="entry name" value="LOG_family_nucleotidases"/>
</dbReference>
<gene>
    <name evidence="2" type="ORF">AVDCRST_MAG85-561</name>
</gene>
<dbReference type="InterPro" id="IPR031100">
    <property type="entry name" value="LOG_fam"/>
</dbReference>
<sequence length="202" mass="22156">MAAELERGFAVLHKHVTRGVAVFSSARTPEESPGYETARAVGRALGDAGFCVITGGGPGAMEAANRGARDAGTTSVGLTIDLPFEQEHPRYVDLEVDFHYFFARKVMFVRYSSAFVVLPGGYGTLDELFEALTLIQTGKIRFFPVVLVGTDYWSGLVDWLRERMLAEGNISPDDLDILHVTDSIEEVVEICASAVHRQWGEE</sequence>